<dbReference type="PROSITE" id="PS50893">
    <property type="entry name" value="ABC_TRANSPORTER_2"/>
    <property type="match status" value="2"/>
</dbReference>
<dbReference type="Pfam" id="PF00005">
    <property type="entry name" value="ABC_tran"/>
    <property type="match status" value="2"/>
</dbReference>
<dbReference type="InterPro" id="IPR017871">
    <property type="entry name" value="ABC_transporter-like_CS"/>
</dbReference>
<evidence type="ECO:0000256" key="7">
    <source>
        <dbReference type="ARBA" id="ARBA00022989"/>
    </source>
</evidence>
<feature type="transmembrane region" description="Helical" evidence="10">
    <location>
        <begin position="1245"/>
        <end position="1271"/>
    </location>
</feature>
<comment type="subcellular location">
    <subcellularLocation>
        <location evidence="1">Membrane</location>
        <topology evidence="1">Multi-pass membrane protein</topology>
    </subcellularLocation>
</comment>
<evidence type="ECO:0000256" key="10">
    <source>
        <dbReference type="SAM" id="Phobius"/>
    </source>
</evidence>
<feature type="transmembrane region" description="Helical" evidence="10">
    <location>
        <begin position="1170"/>
        <end position="1190"/>
    </location>
</feature>
<dbReference type="GO" id="GO:0016887">
    <property type="term" value="F:ATP hydrolysis activity"/>
    <property type="evidence" value="ECO:0007669"/>
    <property type="project" value="InterPro"/>
</dbReference>
<feature type="transmembrane region" description="Helical" evidence="10">
    <location>
        <begin position="584"/>
        <end position="615"/>
    </location>
</feature>
<name>A0AAV2Z8H1_9STRA</name>
<dbReference type="InterPro" id="IPR003439">
    <property type="entry name" value="ABC_transporter-like_ATP-bd"/>
</dbReference>
<comment type="similarity">
    <text evidence="2">Belongs to the ABC transporter superfamily. ABCG family. PDR (TC 3.A.1.205) subfamily.</text>
</comment>
<evidence type="ECO:0000256" key="5">
    <source>
        <dbReference type="ARBA" id="ARBA00022741"/>
    </source>
</evidence>
<dbReference type="GO" id="GO:0140359">
    <property type="term" value="F:ABC-type transporter activity"/>
    <property type="evidence" value="ECO:0007669"/>
    <property type="project" value="InterPro"/>
</dbReference>
<proteinExistence type="inferred from homology"/>
<dbReference type="CDD" id="cd03232">
    <property type="entry name" value="ABCG_PDR_domain2"/>
    <property type="match status" value="1"/>
</dbReference>
<keyword evidence="8 10" id="KW-0472">Membrane</keyword>
<gene>
    <name evidence="12" type="ORF">N0F65_002935</name>
</gene>
<dbReference type="SUPFAM" id="SSF52540">
    <property type="entry name" value="P-loop containing nucleoside triphosphate hydrolases"/>
    <property type="match status" value="2"/>
</dbReference>
<feature type="transmembrane region" description="Helical" evidence="10">
    <location>
        <begin position="519"/>
        <end position="540"/>
    </location>
</feature>
<dbReference type="InterPro" id="IPR034003">
    <property type="entry name" value="ABCG_PDR_2"/>
</dbReference>
<evidence type="ECO:0000256" key="8">
    <source>
        <dbReference type="ARBA" id="ARBA00023136"/>
    </source>
</evidence>
<feature type="transmembrane region" description="Helical" evidence="10">
    <location>
        <begin position="732"/>
        <end position="758"/>
    </location>
</feature>
<evidence type="ECO:0000256" key="6">
    <source>
        <dbReference type="ARBA" id="ARBA00022840"/>
    </source>
</evidence>
<dbReference type="FunFam" id="3.40.50.300:FF:000289">
    <property type="entry name" value="ABC transporter G family member 31"/>
    <property type="match status" value="1"/>
</dbReference>
<feature type="compositionally biased region" description="Polar residues" evidence="9">
    <location>
        <begin position="789"/>
        <end position="804"/>
    </location>
</feature>
<dbReference type="PANTHER" id="PTHR19241">
    <property type="entry name" value="ATP-BINDING CASSETTE TRANSPORTER"/>
    <property type="match status" value="1"/>
</dbReference>
<dbReference type="InterPro" id="IPR043926">
    <property type="entry name" value="ABCG_dom"/>
</dbReference>
<feature type="region of interest" description="Disordered" evidence="9">
    <location>
        <begin position="771"/>
        <end position="804"/>
    </location>
</feature>
<dbReference type="EMBL" id="DAKRPA010000041">
    <property type="protein sequence ID" value="DBA01819.1"/>
    <property type="molecule type" value="Genomic_DNA"/>
</dbReference>
<evidence type="ECO:0000256" key="1">
    <source>
        <dbReference type="ARBA" id="ARBA00004141"/>
    </source>
</evidence>
<dbReference type="GO" id="GO:0005524">
    <property type="term" value="F:ATP binding"/>
    <property type="evidence" value="ECO:0007669"/>
    <property type="project" value="UniProtKB-KW"/>
</dbReference>
<keyword evidence="7 10" id="KW-1133">Transmembrane helix</keyword>
<feature type="domain" description="ABC transporter" evidence="11">
    <location>
        <begin position="830"/>
        <end position="1068"/>
    </location>
</feature>
<reference evidence="12" key="2">
    <citation type="journal article" date="2023" name="Microbiol Resour">
        <title>Decontamination and Annotation of the Draft Genome Sequence of the Oomycete Lagenidium giganteum ARSEF 373.</title>
        <authorList>
            <person name="Morgan W.R."/>
            <person name="Tartar A."/>
        </authorList>
    </citation>
    <scope>NUCLEOTIDE SEQUENCE</scope>
    <source>
        <strain evidence="12">ARSEF 373</strain>
    </source>
</reference>
<feature type="domain" description="ABC transporter" evidence="11">
    <location>
        <begin position="149"/>
        <end position="406"/>
    </location>
</feature>
<feature type="transmembrane region" description="Helical" evidence="10">
    <location>
        <begin position="627"/>
        <end position="648"/>
    </location>
</feature>
<keyword evidence="13" id="KW-1185">Reference proteome</keyword>
<feature type="transmembrane region" description="Helical" evidence="10">
    <location>
        <begin position="1311"/>
        <end position="1331"/>
    </location>
</feature>
<feature type="transmembrane region" description="Helical" evidence="10">
    <location>
        <begin position="660"/>
        <end position="687"/>
    </location>
</feature>
<accession>A0AAV2Z8H1</accession>
<dbReference type="Gene3D" id="3.40.50.300">
    <property type="entry name" value="P-loop containing nucleotide triphosphate hydrolases"/>
    <property type="match status" value="2"/>
</dbReference>
<comment type="caution">
    <text evidence="12">The sequence shown here is derived from an EMBL/GenBank/DDBJ whole genome shotgun (WGS) entry which is preliminary data.</text>
</comment>
<keyword evidence="3" id="KW-0813">Transport</keyword>
<dbReference type="GO" id="GO:0016020">
    <property type="term" value="C:membrane"/>
    <property type="evidence" value="ECO:0007669"/>
    <property type="project" value="UniProtKB-SubCell"/>
</dbReference>
<feature type="transmembrane region" description="Helical" evidence="10">
    <location>
        <begin position="1202"/>
        <end position="1224"/>
    </location>
</feature>
<evidence type="ECO:0000313" key="12">
    <source>
        <dbReference type="EMBL" id="DBA01819.1"/>
    </source>
</evidence>
<evidence type="ECO:0000256" key="4">
    <source>
        <dbReference type="ARBA" id="ARBA00022692"/>
    </source>
</evidence>
<evidence type="ECO:0000256" key="9">
    <source>
        <dbReference type="SAM" id="MobiDB-lite"/>
    </source>
</evidence>
<feature type="transmembrane region" description="Helical" evidence="10">
    <location>
        <begin position="1406"/>
        <end position="1427"/>
    </location>
</feature>
<dbReference type="InterPro" id="IPR003593">
    <property type="entry name" value="AAA+_ATPase"/>
</dbReference>
<organism evidence="12 13">
    <name type="scientific">Lagenidium giganteum</name>
    <dbReference type="NCBI Taxonomy" id="4803"/>
    <lineage>
        <taxon>Eukaryota</taxon>
        <taxon>Sar</taxon>
        <taxon>Stramenopiles</taxon>
        <taxon>Oomycota</taxon>
        <taxon>Peronosporomycetes</taxon>
        <taxon>Pythiales</taxon>
        <taxon>Pythiaceae</taxon>
    </lineage>
</organism>
<dbReference type="Proteomes" id="UP001146120">
    <property type="component" value="Unassembled WGS sequence"/>
</dbReference>
<keyword evidence="5" id="KW-0547">Nucleotide-binding</keyword>
<evidence type="ECO:0000259" key="11">
    <source>
        <dbReference type="PROSITE" id="PS50893"/>
    </source>
</evidence>
<protein>
    <recommendedName>
        <fullName evidence="11">ABC transporter domain-containing protein</fullName>
    </recommendedName>
</protein>
<reference evidence="12" key="1">
    <citation type="submission" date="2022-11" db="EMBL/GenBank/DDBJ databases">
        <authorList>
            <person name="Morgan W.R."/>
            <person name="Tartar A."/>
        </authorList>
    </citation>
    <scope>NUCLEOTIDE SEQUENCE</scope>
    <source>
        <strain evidence="12">ARSEF 373</strain>
    </source>
</reference>
<dbReference type="PROSITE" id="PS00211">
    <property type="entry name" value="ABC_TRANSPORTER_1"/>
    <property type="match status" value="1"/>
</dbReference>
<keyword evidence="4 10" id="KW-0812">Transmembrane</keyword>
<dbReference type="Pfam" id="PF19055">
    <property type="entry name" value="ABC2_membrane_7"/>
    <property type="match status" value="1"/>
</dbReference>
<feature type="compositionally biased region" description="Basic and acidic residues" evidence="9">
    <location>
        <begin position="1"/>
        <end position="19"/>
    </location>
</feature>
<evidence type="ECO:0000256" key="3">
    <source>
        <dbReference type="ARBA" id="ARBA00022448"/>
    </source>
</evidence>
<keyword evidence="6" id="KW-0067">ATP-binding</keyword>
<dbReference type="InterPro" id="IPR027417">
    <property type="entry name" value="P-loop_NTPase"/>
</dbReference>
<evidence type="ECO:0000313" key="13">
    <source>
        <dbReference type="Proteomes" id="UP001146120"/>
    </source>
</evidence>
<dbReference type="Pfam" id="PF01061">
    <property type="entry name" value="ABC2_membrane"/>
    <property type="match status" value="2"/>
</dbReference>
<dbReference type="InterPro" id="IPR013525">
    <property type="entry name" value="ABC2_TM"/>
</dbReference>
<evidence type="ECO:0000256" key="2">
    <source>
        <dbReference type="ARBA" id="ARBA00006012"/>
    </source>
</evidence>
<feature type="region of interest" description="Disordered" evidence="9">
    <location>
        <begin position="1"/>
        <end position="63"/>
    </location>
</feature>
<sequence>MGKLDEVADAARVEEHVHETVVPTDAGGHEDNVSELPVVATAEAPPSPSRTRHSSVDEYTDQVSELADVPRTGSREGGTMRMKSAVLERYSSLDTSNIETLLSGGLDRFYGKYKNAWKKNNLSFPTPEIIFENLAYSVWVSNESPTTRASIGGVLKGLVAPWRKLKTVKKKILHPMSGIIRPGTMTLILANPGAGKSTFLKALAGKLKVGKGRSLKGNITYSGLPAEDINISKLIGLVDQSDNHFATLTVRETIQFADRCLNAPPESQPPKLREVARLRTDLCLHILGLTKCADTVVGDALLRGVSGGERKRVTLGEMLVGGQSVFLCDEISTGLDSAATFDIMRSLRSWTRTLGGSAVVSLLQPPPEVVELFDDILVMTEGRLVYHGPRSEMLPYFHGLGFACPARIDPAEFVVDVISGRGAPYLIKKSHDEAAKSKPPRKAEKFEEAFLNSELYQRTARLITEKMRYHDKKNGDGEMQRMAQLIGKQSSQSLYRRGFFESTGLLLRRQRKIWVRDKALIYGKLVEAMLVGLLLGIIYFKAPKTIYMRMIFFCIAIFQRQAWQQLSISFQTRNVFYKQRSRMFFRSLSYTVAESVVQMPLNVCVSLVLVIIFYLMAGMARTASTFFVFYAIILCFQHTMSAYFALLASISPSLTVAQGLASLSVSFFLLFSGNIILPLLIPSYWLWMHWYNPLAWALRAALLNEFHDAHYTEAERNNYLVNLFQVVRGPEYIWIGIIVLICYYILFVLLNTLVLTVIQYETTSTASVAASSDADGYTTEEKSKPAAVRTSQTVGGNPANANNTEVVVQVPPDNEDSTSGKTFIPGYLAVRNLDYFVKNPAGSGELQLLHGVTAHFTPGKMTALMGSSGAGKTTFMDVVAGRKTGGRIIGDILVNGEPKDPRTFSRISGYCEQMDIHSGGATVLEALEFSARLRLSAAVSDADRAEIVQNTMNLLELTGIAFDLVRNCSIEQKKRITIGVEMVANPSILFLDEPTSGLDARSASIVMRGVVSIARTGRTVVCTIHQPSTQIFELFDSLLLLQKGGYTAFFGELGQGSEKMVQYFMGIPGTAPIQPLYNPATYMLEVIGAGIGRGQARDYSVEYKQSALYQSNLAITNRIAEGKALGDSDEVVTQFSSLQLTPIATGFWNQFSACVRKMTLTYWRNPHYNFMRMVAFPVYATIFGTTFFQLPELSAAQVNSHVGLLYNSLDFIGVINLMTVLDTITSERAVFYRERMSNYYGPLSYALSLPLAELPYLVWISLFFVVVEYWLVGWQAAAAPFFLFCFVFFVHISICTSVGQFMAVLMPNVKVANVAVGALSVFFNLFSGYLMPFMNMRGFYSWIRWLVPTAYSLQSLMTIELGQCDHDGVSQHGCTEVTTATGDRTRLVDFIYKHYGFKFSAVGDNIAVLIGMWCFLQVMIYLTLRFVSHLKR</sequence>
<feature type="transmembrane region" description="Helical" evidence="10">
    <location>
        <begin position="1277"/>
        <end position="1299"/>
    </location>
</feature>
<dbReference type="SMART" id="SM00382">
    <property type="entry name" value="AAA"/>
    <property type="match status" value="2"/>
</dbReference>